<dbReference type="Gene3D" id="1.20.1640.10">
    <property type="entry name" value="Multidrug efflux transporter AcrB transmembrane domain"/>
    <property type="match status" value="2"/>
</dbReference>
<dbReference type="GO" id="GO:0005886">
    <property type="term" value="C:plasma membrane"/>
    <property type="evidence" value="ECO:0007669"/>
    <property type="project" value="UniProtKB-SubCell"/>
</dbReference>
<feature type="transmembrane region" description="Helical" evidence="7">
    <location>
        <begin position="622"/>
        <end position="644"/>
    </location>
</feature>
<accession>A0A1N7ITV8</accession>
<dbReference type="PROSITE" id="PS50156">
    <property type="entry name" value="SSD"/>
    <property type="match status" value="2"/>
</dbReference>
<keyword evidence="6 7" id="KW-0472">Membrane</keyword>
<feature type="transmembrane region" description="Helical" evidence="7">
    <location>
        <begin position="405"/>
        <end position="425"/>
    </location>
</feature>
<evidence type="ECO:0000256" key="6">
    <source>
        <dbReference type="ARBA" id="ARBA00023136"/>
    </source>
</evidence>
<sequence>MRSVLKNWGKIVAASKTRWITLLIWIALVAIVSVVWPQVNDETTGGSQLLPEDTMSVEASNIAEEQFPNDAGVPLLLVWHRDGGLEEEDLQNINELYQNLEEEPLEYQSMIPPFAELPPQALLESASENEEALTTPIFFSTDATTDDLQPILSTLQERITEITGENYFDTDLSEDGMHVRYTGAVGIQIDSTELFSTADVTLLIATVLLVLTLLVILYRSPILAVVPLIGVGFAYGIISPLLGFMADQGWIVVDSQAVSIMTVLLFGAGTDYCLFLITRYRDELLMEPNKYAALTKAISHSGGAIIVSALTTAAGLFTLVIAQYASYDRFAVPFSVAIIIMAIAVLTLLPAILALLGRVAFFPFIPRTEGMIKEIEEKKGKKVRRPRTRSWFSGWVGKLTVQKPWTIIIVTVVVLGVLALFVPRINYTYGVFDSFPDDMPSREGFSIIGEHYPDGEVAPMQVLIRTDEDVSLQEDIASLENVESAGEPEVGEENAEYQQYSVTLSIDPYSEEAVAFVPELKNEVEGWLLEAGVESPENQVWINGETAGLYDTEQVTSNDQNLVIPVVLLIIALILVTYLKSIVAMGYLLLTVGLSYLSALGLGWIIIHYIMGEPAMQGLIPLYSFVFLVALGNDYNIFMISSIWKNRERMNLDDAISDGVSSTSGVITSAGLILAGTFAVLAVLPLQVLVQFGTVTAIGVLIDTFVVRPFLVPAITKVLGRYAFWPAGKEKSQKR</sequence>
<dbReference type="EMBL" id="FTOC01000002">
    <property type="protein sequence ID" value="SIS40535.1"/>
    <property type="molecule type" value="Genomic_DNA"/>
</dbReference>
<feature type="transmembrane region" description="Helical" evidence="7">
    <location>
        <begin position="200"/>
        <end position="218"/>
    </location>
</feature>
<organism evidence="9 10">
    <name type="scientific">Salimicrobium flavidum</name>
    <dbReference type="NCBI Taxonomy" id="570947"/>
    <lineage>
        <taxon>Bacteria</taxon>
        <taxon>Bacillati</taxon>
        <taxon>Bacillota</taxon>
        <taxon>Bacilli</taxon>
        <taxon>Bacillales</taxon>
        <taxon>Bacillaceae</taxon>
        <taxon>Salimicrobium</taxon>
    </lineage>
</organism>
<dbReference type="OrthoDB" id="2365435at2"/>
<evidence type="ECO:0000313" key="9">
    <source>
        <dbReference type="EMBL" id="SIS40535.1"/>
    </source>
</evidence>
<dbReference type="InterPro" id="IPR050545">
    <property type="entry name" value="Mycobact_MmpL"/>
</dbReference>
<dbReference type="Pfam" id="PF03176">
    <property type="entry name" value="MMPL"/>
    <property type="match status" value="2"/>
</dbReference>
<feature type="transmembrane region" description="Helical" evidence="7">
    <location>
        <begin position="690"/>
        <end position="711"/>
    </location>
</feature>
<keyword evidence="10" id="KW-1185">Reference proteome</keyword>
<keyword evidence="4 7" id="KW-0812">Transmembrane</keyword>
<gene>
    <name evidence="9" type="ORF">SAMN05421687_102208</name>
</gene>
<comment type="similarity">
    <text evidence="2">Belongs to the resistance-nodulation-cell division (RND) (TC 2.A.6) family. MmpL subfamily.</text>
</comment>
<feature type="transmembrane region" description="Helical" evidence="7">
    <location>
        <begin position="225"/>
        <end position="245"/>
    </location>
</feature>
<feature type="transmembrane region" description="Helical" evidence="7">
    <location>
        <begin position="298"/>
        <end position="324"/>
    </location>
</feature>
<name>A0A1N7ITV8_9BACI</name>
<feature type="transmembrane region" description="Helical" evidence="7">
    <location>
        <begin position="330"/>
        <end position="357"/>
    </location>
</feature>
<dbReference type="InterPro" id="IPR000731">
    <property type="entry name" value="SSD"/>
</dbReference>
<evidence type="ECO:0000259" key="8">
    <source>
        <dbReference type="PROSITE" id="PS50156"/>
    </source>
</evidence>
<evidence type="ECO:0000313" key="10">
    <source>
        <dbReference type="Proteomes" id="UP000187608"/>
    </source>
</evidence>
<protein>
    <submittedName>
        <fullName evidence="9">Putative drug exporter of the RND superfamily</fullName>
    </submittedName>
</protein>
<dbReference type="PANTHER" id="PTHR33406:SF6">
    <property type="entry name" value="MEMBRANE PROTEIN YDGH-RELATED"/>
    <property type="match status" value="1"/>
</dbReference>
<dbReference type="SUPFAM" id="SSF82866">
    <property type="entry name" value="Multidrug efflux transporter AcrB transmembrane domain"/>
    <property type="match status" value="2"/>
</dbReference>
<feature type="transmembrane region" description="Helical" evidence="7">
    <location>
        <begin position="665"/>
        <end position="684"/>
    </location>
</feature>
<feature type="transmembrane region" description="Helical" evidence="7">
    <location>
        <begin position="20"/>
        <end position="39"/>
    </location>
</feature>
<dbReference type="STRING" id="570947.SAMN05421687_102208"/>
<evidence type="ECO:0000256" key="2">
    <source>
        <dbReference type="ARBA" id="ARBA00010157"/>
    </source>
</evidence>
<comment type="subcellular location">
    <subcellularLocation>
        <location evidence="1">Cell membrane</location>
        <topology evidence="1">Multi-pass membrane protein</topology>
    </subcellularLocation>
</comment>
<reference evidence="10" key="1">
    <citation type="submission" date="2017-01" db="EMBL/GenBank/DDBJ databases">
        <authorList>
            <person name="Varghese N."/>
            <person name="Submissions S."/>
        </authorList>
    </citation>
    <scope>NUCLEOTIDE SEQUENCE [LARGE SCALE GENOMIC DNA]</scope>
    <source>
        <strain evidence="10">DSM 23127</strain>
    </source>
</reference>
<dbReference type="Proteomes" id="UP000187608">
    <property type="component" value="Unassembled WGS sequence"/>
</dbReference>
<proteinExistence type="inferred from homology"/>
<dbReference type="RefSeq" id="WP_076557117.1">
    <property type="nucleotide sequence ID" value="NZ_FTOC01000002.1"/>
</dbReference>
<evidence type="ECO:0000256" key="5">
    <source>
        <dbReference type="ARBA" id="ARBA00022989"/>
    </source>
</evidence>
<evidence type="ECO:0000256" key="1">
    <source>
        <dbReference type="ARBA" id="ARBA00004651"/>
    </source>
</evidence>
<dbReference type="PANTHER" id="PTHR33406">
    <property type="entry name" value="MEMBRANE PROTEIN MJ1562-RELATED"/>
    <property type="match status" value="1"/>
</dbReference>
<keyword evidence="5 7" id="KW-1133">Transmembrane helix</keyword>
<keyword evidence="3" id="KW-1003">Cell membrane</keyword>
<feature type="transmembrane region" description="Helical" evidence="7">
    <location>
        <begin position="257"/>
        <end position="277"/>
    </location>
</feature>
<feature type="domain" description="SSD" evidence="8">
    <location>
        <begin position="589"/>
        <end position="717"/>
    </location>
</feature>
<evidence type="ECO:0000256" key="4">
    <source>
        <dbReference type="ARBA" id="ARBA00022692"/>
    </source>
</evidence>
<feature type="domain" description="SSD" evidence="8">
    <location>
        <begin position="260"/>
        <end position="355"/>
    </location>
</feature>
<feature type="transmembrane region" description="Helical" evidence="7">
    <location>
        <begin position="586"/>
        <end position="610"/>
    </location>
</feature>
<evidence type="ECO:0000256" key="3">
    <source>
        <dbReference type="ARBA" id="ARBA00022475"/>
    </source>
</evidence>
<dbReference type="InterPro" id="IPR004869">
    <property type="entry name" value="MMPL_dom"/>
</dbReference>
<dbReference type="AlphaFoldDB" id="A0A1N7ITV8"/>
<feature type="transmembrane region" description="Helical" evidence="7">
    <location>
        <begin position="562"/>
        <end position="579"/>
    </location>
</feature>
<evidence type="ECO:0000256" key="7">
    <source>
        <dbReference type="SAM" id="Phobius"/>
    </source>
</evidence>